<comment type="caution">
    <text evidence="1">The sequence shown here is derived from an EMBL/GenBank/DDBJ whole genome shotgun (WGS) entry which is preliminary data.</text>
</comment>
<dbReference type="Proteomes" id="UP000003301">
    <property type="component" value="Unassembled WGS sequence"/>
</dbReference>
<sequence length="35" mass="3934">MKKLAIVLASILVIYKRKTSVVSDQTNTDVSRKNI</sequence>
<gene>
    <name evidence="1" type="ORF">FSAG_002301</name>
</gene>
<evidence type="ECO:0000313" key="1">
    <source>
        <dbReference type="EMBL" id="KGE61647.1"/>
    </source>
</evidence>
<reference evidence="1" key="1">
    <citation type="submission" date="2013-05" db="EMBL/GenBank/DDBJ databases">
        <title>The Genome Sequence of Fusobacterium sp. 2_1_31.</title>
        <authorList>
            <consortium name="The Broad Institute Genomics Platform"/>
            <person name="Earl A."/>
            <person name="Ward D."/>
            <person name="Feldgarden M."/>
            <person name="Gevers D."/>
            <person name="Ambrose C."/>
            <person name="Strauss J."/>
            <person name="Allen-Vercoe E."/>
            <person name="Walker B."/>
            <person name="Young S."/>
            <person name="Zeng Q."/>
            <person name="Gargeya S."/>
            <person name="Fitzgerald M."/>
            <person name="Haas B."/>
            <person name="Abouelleil A."/>
            <person name="Allen A.W."/>
            <person name="Alvarado L."/>
            <person name="Arachchi H.M."/>
            <person name="Berlin A.M."/>
            <person name="Chapman S.B."/>
            <person name="Gainer-Dewar J."/>
            <person name="Goldberg J."/>
            <person name="Griggs A."/>
            <person name="Gujja S."/>
            <person name="Hansen M."/>
            <person name="Howarth C."/>
            <person name="Imamovic A."/>
            <person name="Ireland A."/>
            <person name="Larimer J."/>
            <person name="McCowan C."/>
            <person name="Murphy C."/>
            <person name="Pearson M."/>
            <person name="Poon T.W."/>
            <person name="Priest M."/>
            <person name="Roberts A."/>
            <person name="Saif S."/>
            <person name="Shea T."/>
            <person name="Sisk P."/>
            <person name="Sykes S."/>
            <person name="Wortman J."/>
            <person name="Nusbaum C."/>
            <person name="Birren B."/>
        </authorList>
    </citation>
    <scope>NUCLEOTIDE SEQUENCE</scope>
    <source>
        <strain evidence="1">2_1_31</strain>
    </source>
</reference>
<keyword evidence="2" id="KW-1185">Reference proteome</keyword>
<protein>
    <submittedName>
        <fullName evidence="1">Uncharacterized protein</fullName>
    </submittedName>
</protein>
<evidence type="ECO:0000313" key="2">
    <source>
        <dbReference type="Proteomes" id="UP000003301"/>
    </source>
</evidence>
<dbReference type="EMBL" id="ACDC03000059">
    <property type="protein sequence ID" value="KGE61647.1"/>
    <property type="molecule type" value="Genomic_DNA"/>
</dbReference>
<proteinExistence type="predicted"/>
<name>A0ABR4WI97_9FUSO</name>
<organism evidence="1 2">
    <name type="scientific">Fusobacterium periodonticum 2_1_31</name>
    <dbReference type="NCBI Taxonomy" id="469599"/>
    <lineage>
        <taxon>Bacteria</taxon>
        <taxon>Fusobacteriati</taxon>
        <taxon>Fusobacteriota</taxon>
        <taxon>Fusobacteriia</taxon>
        <taxon>Fusobacteriales</taxon>
        <taxon>Fusobacteriaceae</taxon>
        <taxon>Fusobacterium</taxon>
    </lineage>
</organism>
<accession>A0ABR4WI97</accession>